<reference evidence="1" key="2">
    <citation type="journal article" date="2015" name="Data Brief">
        <title>Shoot transcriptome of the giant reed, Arundo donax.</title>
        <authorList>
            <person name="Barrero R.A."/>
            <person name="Guerrero F.D."/>
            <person name="Moolhuijzen P."/>
            <person name="Goolsby J.A."/>
            <person name="Tidwell J."/>
            <person name="Bellgard S.E."/>
            <person name="Bellgard M.I."/>
        </authorList>
    </citation>
    <scope>NUCLEOTIDE SEQUENCE</scope>
    <source>
        <tissue evidence="1">Shoot tissue taken approximately 20 cm above the soil surface</tissue>
    </source>
</reference>
<proteinExistence type="predicted"/>
<organism evidence="1">
    <name type="scientific">Arundo donax</name>
    <name type="common">Giant reed</name>
    <name type="synonym">Donax arundinaceus</name>
    <dbReference type="NCBI Taxonomy" id="35708"/>
    <lineage>
        <taxon>Eukaryota</taxon>
        <taxon>Viridiplantae</taxon>
        <taxon>Streptophyta</taxon>
        <taxon>Embryophyta</taxon>
        <taxon>Tracheophyta</taxon>
        <taxon>Spermatophyta</taxon>
        <taxon>Magnoliopsida</taxon>
        <taxon>Liliopsida</taxon>
        <taxon>Poales</taxon>
        <taxon>Poaceae</taxon>
        <taxon>PACMAD clade</taxon>
        <taxon>Arundinoideae</taxon>
        <taxon>Arundineae</taxon>
        <taxon>Arundo</taxon>
    </lineage>
</organism>
<name>A0A0A9DSN1_ARUDO</name>
<accession>A0A0A9DSN1</accession>
<evidence type="ECO:0000313" key="1">
    <source>
        <dbReference type="EMBL" id="JAD88645.1"/>
    </source>
</evidence>
<dbReference type="AlphaFoldDB" id="A0A0A9DSN1"/>
<reference evidence="1" key="1">
    <citation type="submission" date="2014-09" db="EMBL/GenBank/DDBJ databases">
        <authorList>
            <person name="Magalhaes I.L.F."/>
            <person name="Oliveira U."/>
            <person name="Santos F.R."/>
            <person name="Vidigal T.H.D.A."/>
            <person name="Brescovit A.D."/>
            <person name="Santos A.J."/>
        </authorList>
    </citation>
    <scope>NUCLEOTIDE SEQUENCE</scope>
    <source>
        <tissue evidence="1">Shoot tissue taken approximately 20 cm above the soil surface</tissue>
    </source>
</reference>
<dbReference type="EMBL" id="GBRH01209250">
    <property type="protein sequence ID" value="JAD88645.1"/>
    <property type="molecule type" value="Transcribed_RNA"/>
</dbReference>
<sequence length="86" mass="9875">MGTPQNKFSSMYGSGIDFLDQVYIGARRILYRLFSESVVGELLPDESAGCDVDQVLYELQWLHLWPITWKFTSETLLQSLQSTQIL</sequence>
<protein>
    <submittedName>
        <fullName evidence="1">Uncharacterized protein</fullName>
    </submittedName>
</protein>